<sequence length="226" mass="24326">MAFPGTAANNVTLLIPPYSPDDTQKKFPRKNEALGAIQIIIALIHLGLGGILFFSSKESVSLCMASWYPFWGAALFIISGSLSAAAATATNISEGLEAGSNMLNAISFLASLAGGIMLGIDLINICILNKYKVSIPILDKIRLVSFLLPLRCEESPIPWDYCQSINSYKTGILALMLIFSVIQNIVSKDAVSSDSDKSQDDKAEQVFPLLSPPQPQFSNGTSPPWQ</sequence>
<proteinExistence type="inferred from homology"/>
<dbReference type="OrthoDB" id="9426701at2759"/>
<gene>
    <name evidence="8" type="primary">MS4A1</name>
    <name evidence="8" type="ORF">G0U57_001815</name>
</gene>
<evidence type="ECO:0000256" key="3">
    <source>
        <dbReference type="ARBA" id="ARBA00022692"/>
    </source>
</evidence>
<dbReference type="GO" id="GO:0007166">
    <property type="term" value="P:cell surface receptor signaling pathway"/>
    <property type="evidence" value="ECO:0007669"/>
    <property type="project" value="TreeGrafter"/>
</dbReference>
<evidence type="ECO:0000256" key="5">
    <source>
        <dbReference type="ARBA" id="ARBA00023136"/>
    </source>
</evidence>
<evidence type="ECO:0000313" key="9">
    <source>
        <dbReference type="Proteomes" id="UP000765507"/>
    </source>
</evidence>
<dbReference type="PANTHER" id="PTHR23320:SF79">
    <property type="entry name" value="B-LYMPHOCYTE ANTIGEN CD20"/>
    <property type="match status" value="1"/>
</dbReference>
<feature type="compositionally biased region" description="Polar residues" evidence="6">
    <location>
        <begin position="216"/>
        <end position="226"/>
    </location>
</feature>
<feature type="compositionally biased region" description="Basic and acidic residues" evidence="6">
    <location>
        <begin position="194"/>
        <end position="204"/>
    </location>
</feature>
<feature type="transmembrane region" description="Helical" evidence="7">
    <location>
        <begin position="106"/>
        <end position="128"/>
    </location>
</feature>
<evidence type="ECO:0000256" key="4">
    <source>
        <dbReference type="ARBA" id="ARBA00022989"/>
    </source>
</evidence>
<evidence type="ECO:0000256" key="6">
    <source>
        <dbReference type="SAM" id="MobiDB-lite"/>
    </source>
</evidence>
<feature type="transmembrane region" description="Helical" evidence="7">
    <location>
        <begin position="67"/>
        <end position="86"/>
    </location>
</feature>
<keyword evidence="5 7" id="KW-0472">Membrane</keyword>
<dbReference type="PANTHER" id="PTHR23320">
    <property type="entry name" value="MEMBRANE-SPANNING 4-DOMAINS SUBFAMILY A MS4A -RELATED"/>
    <property type="match status" value="1"/>
</dbReference>
<comment type="caution">
    <text evidence="8">The sequence shown here is derived from an EMBL/GenBank/DDBJ whole genome shotgun (WGS) entry which is preliminary data.</text>
</comment>
<evidence type="ECO:0000313" key="8">
    <source>
        <dbReference type="EMBL" id="KAG6922593.1"/>
    </source>
</evidence>
<dbReference type="EMBL" id="JAHGAV010001227">
    <property type="protein sequence ID" value="KAG6922593.1"/>
    <property type="molecule type" value="Genomic_DNA"/>
</dbReference>
<reference evidence="8 9" key="1">
    <citation type="journal article" date="2020" name="G3 (Bethesda)">
        <title>Draft Genome of the Common Snapping Turtle, Chelydra serpentina, a Model for Phenotypic Plasticity in Reptiles.</title>
        <authorList>
            <person name="Das D."/>
            <person name="Singh S.K."/>
            <person name="Bierstedt J."/>
            <person name="Erickson A."/>
            <person name="Galli G.L.J."/>
            <person name="Crossley D.A. 2nd"/>
            <person name="Rhen T."/>
        </authorList>
    </citation>
    <scope>NUCLEOTIDE SEQUENCE [LARGE SCALE GENOMIC DNA]</scope>
    <source>
        <strain evidence="8">KW</strain>
    </source>
</reference>
<evidence type="ECO:0000256" key="7">
    <source>
        <dbReference type="SAM" id="Phobius"/>
    </source>
</evidence>
<comment type="similarity">
    <text evidence="2">Belongs to the MS4A family.</text>
</comment>
<accession>A0A8T1S220</accession>
<dbReference type="Pfam" id="PF04103">
    <property type="entry name" value="CD20"/>
    <property type="match status" value="1"/>
</dbReference>
<evidence type="ECO:0000256" key="1">
    <source>
        <dbReference type="ARBA" id="ARBA00004141"/>
    </source>
</evidence>
<dbReference type="GO" id="GO:0009897">
    <property type="term" value="C:external side of plasma membrane"/>
    <property type="evidence" value="ECO:0007669"/>
    <property type="project" value="TreeGrafter"/>
</dbReference>
<comment type="subcellular location">
    <subcellularLocation>
        <location evidence="1">Membrane</location>
        <topology evidence="1">Multi-pass membrane protein</topology>
    </subcellularLocation>
</comment>
<dbReference type="InterPro" id="IPR007237">
    <property type="entry name" value="CD20-like"/>
</dbReference>
<name>A0A8T1S220_CHESE</name>
<keyword evidence="4 7" id="KW-1133">Transmembrane helix</keyword>
<keyword evidence="9" id="KW-1185">Reference proteome</keyword>
<keyword evidence="3 7" id="KW-0812">Transmembrane</keyword>
<organism evidence="8 9">
    <name type="scientific">Chelydra serpentina</name>
    <name type="common">Snapping turtle</name>
    <name type="synonym">Testudo serpentina</name>
    <dbReference type="NCBI Taxonomy" id="8475"/>
    <lineage>
        <taxon>Eukaryota</taxon>
        <taxon>Metazoa</taxon>
        <taxon>Chordata</taxon>
        <taxon>Craniata</taxon>
        <taxon>Vertebrata</taxon>
        <taxon>Euteleostomi</taxon>
        <taxon>Archelosauria</taxon>
        <taxon>Testudinata</taxon>
        <taxon>Testudines</taxon>
        <taxon>Cryptodira</taxon>
        <taxon>Durocryptodira</taxon>
        <taxon>Americhelydia</taxon>
        <taxon>Chelydroidea</taxon>
        <taxon>Chelydridae</taxon>
        <taxon>Chelydra</taxon>
    </lineage>
</organism>
<feature type="region of interest" description="Disordered" evidence="6">
    <location>
        <begin position="192"/>
        <end position="226"/>
    </location>
</feature>
<dbReference type="AlphaFoldDB" id="A0A8T1S220"/>
<dbReference type="InterPro" id="IPR030417">
    <property type="entry name" value="MS4A"/>
</dbReference>
<protein>
    <submittedName>
        <fullName evidence="8">Membrane spanning 4-domains A1</fullName>
    </submittedName>
</protein>
<dbReference type="Proteomes" id="UP000765507">
    <property type="component" value="Unassembled WGS sequence"/>
</dbReference>
<evidence type="ECO:0000256" key="2">
    <source>
        <dbReference type="ARBA" id="ARBA00009565"/>
    </source>
</evidence>
<feature type="transmembrane region" description="Helical" evidence="7">
    <location>
        <begin position="33"/>
        <end position="55"/>
    </location>
</feature>